<reference evidence="1 2" key="1">
    <citation type="submission" date="2019-04" db="EMBL/GenBank/DDBJ databases">
        <title>Comparative genomics and transcriptomics to analyze fruiting body development in filamentous ascomycetes.</title>
        <authorList>
            <consortium name="DOE Joint Genome Institute"/>
            <person name="Lutkenhaus R."/>
            <person name="Traeger S."/>
            <person name="Breuer J."/>
            <person name="Kuo A."/>
            <person name="Lipzen A."/>
            <person name="Pangilinan J."/>
            <person name="Dilworth D."/>
            <person name="Sandor L."/>
            <person name="Poggeler S."/>
            <person name="Barry K."/>
            <person name="Grigoriev I.V."/>
            <person name="Nowrousian M."/>
        </authorList>
    </citation>
    <scope>NUCLEOTIDE SEQUENCE [LARGE SCALE GENOMIC DNA]</scope>
    <source>
        <strain evidence="1 2">CBS 389.68</strain>
    </source>
</reference>
<evidence type="ECO:0000313" key="2">
    <source>
        <dbReference type="Proteomes" id="UP000298138"/>
    </source>
</evidence>
<accession>A0A4S2MP41</accession>
<sequence length="124" mass="14506">MKMMMFGLGRRNFVIRRHTRSSGRACTRAQFQVIIAWKLEESSSSSSSRPRRQAQWYTALSLTRSASTTYDHQHHLPESHHCHHHHHHKSSRATIMFRMQHFLGWRLAQATFASAARTLASRRP</sequence>
<protein>
    <submittedName>
        <fullName evidence="1">Uncharacterized protein</fullName>
    </submittedName>
</protein>
<gene>
    <name evidence="1" type="ORF">EX30DRAFT_128787</name>
</gene>
<dbReference type="Proteomes" id="UP000298138">
    <property type="component" value="Unassembled WGS sequence"/>
</dbReference>
<dbReference type="AlphaFoldDB" id="A0A4S2MP41"/>
<proteinExistence type="predicted"/>
<dbReference type="EMBL" id="ML220137">
    <property type="protein sequence ID" value="TGZ78863.1"/>
    <property type="molecule type" value="Genomic_DNA"/>
</dbReference>
<dbReference type="InParanoid" id="A0A4S2MP41"/>
<organism evidence="1 2">
    <name type="scientific">Ascodesmis nigricans</name>
    <dbReference type="NCBI Taxonomy" id="341454"/>
    <lineage>
        <taxon>Eukaryota</taxon>
        <taxon>Fungi</taxon>
        <taxon>Dikarya</taxon>
        <taxon>Ascomycota</taxon>
        <taxon>Pezizomycotina</taxon>
        <taxon>Pezizomycetes</taxon>
        <taxon>Pezizales</taxon>
        <taxon>Ascodesmidaceae</taxon>
        <taxon>Ascodesmis</taxon>
    </lineage>
</organism>
<keyword evidence="2" id="KW-1185">Reference proteome</keyword>
<name>A0A4S2MP41_9PEZI</name>
<evidence type="ECO:0000313" key="1">
    <source>
        <dbReference type="EMBL" id="TGZ78863.1"/>
    </source>
</evidence>